<dbReference type="Gene3D" id="3.40.50.2300">
    <property type="match status" value="1"/>
</dbReference>
<dbReference type="PROSITE" id="PS00622">
    <property type="entry name" value="HTH_LUXR_1"/>
    <property type="match status" value="1"/>
</dbReference>
<protein>
    <submittedName>
        <fullName evidence="6">DNA-binding response regulator</fullName>
    </submittedName>
</protein>
<dbReference type="InterPro" id="IPR016032">
    <property type="entry name" value="Sig_transdc_resp-reg_C-effctor"/>
</dbReference>
<dbReference type="PROSITE" id="PS50043">
    <property type="entry name" value="HTH_LUXR_2"/>
    <property type="match status" value="1"/>
</dbReference>
<dbReference type="SUPFAM" id="SSF52172">
    <property type="entry name" value="CheY-like"/>
    <property type="match status" value="1"/>
</dbReference>
<dbReference type="Pfam" id="PF00196">
    <property type="entry name" value="GerE"/>
    <property type="match status" value="1"/>
</dbReference>
<evidence type="ECO:0000259" key="4">
    <source>
        <dbReference type="PROSITE" id="PS50043"/>
    </source>
</evidence>
<dbReference type="CDD" id="cd17535">
    <property type="entry name" value="REC_NarL-like"/>
    <property type="match status" value="1"/>
</dbReference>
<dbReference type="Pfam" id="PF00072">
    <property type="entry name" value="Response_reg"/>
    <property type="match status" value="1"/>
</dbReference>
<dbReference type="PROSITE" id="PS50110">
    <property type="entry name" value="RESPONSE_REGULATORY"/>
    <property type="match status" value="1"/>
</dbReference>
<keyword evidence="1 3" id="KW-0597">Phosphoprotein</keyword>
<dbReference type="PANTHER" id="PTHR45566">
    <property type="entry name" value="HTH-TYPE TRANSCRIPTIONAL REGULATOR YHJB-RELATED"/>
    <property type="match status" value="1"/>
</dbReference>
<feature type="domain" description="HTH luxR-type" evidence="4">
    <location>
        <begin position="151"/>
        <end position="217"/>
    </location>
</feature>
<dbReference type="PANTHER" id="PTHR45566:SF2">
    <property type="entry name" value="NARL SUBFAMILY"/>
    <property type="match status" value="1"/>
</dbReference>
<dbReference type="Proteomes" id="UP001156627">
    <property type="component" value="Unassembled WGS sequence"/>
</dbReference>
<organism evidence="6 7">
    <name type="scientific">Dyella flagellata</name>
    <dbReference type="NCBI Taxonomy" id="1867833"/>
    <lineage>
        <taxon>Bacteria</taxon>
        <taxon>Pseudomonadati</taxon>
        <taxon>Pseudomonadota</taxon>
        <taxon>Gammaproteobacteria</taxon>
        <taxon>Lysobacterales</taxon>
        <taxon>Rhodanobacteraceae</taxon>
        <taxon>Dyella</taxon>
    </lineage>
</organism>
<keyword evidence="7" id="KW-1185">Reference proteome</keyword>
<evidence type="ECO:0000313" key="7">
    <source>
        <dbReference type="Proteomes" id="UP001156627"/>
    </source>
</evidence>
<dbReference type="RefSeq" id="WP_284331601.1">
    <property type="nucleotide sequence ID" value="NZ_BSOA01000014.1"/>
</dbReference>
<gene>
    <name evidence="6" type="ORF">GCM10007898_17280</name>
</gene>
<proteinExistence type="predicted"/>
<dbReference type="InterPro" id="IPR036388">
    <property type="entry name" value="WH-like_DNA-bd_sf"/>
</dbReference>
<comment type="caution">
    <text evidence="6">The sequence shown here is derived from an EMBL/GenBank/DDBJ whole genome shotgun (WGS) entry which is preliminary data.</text>
</comment>
<evidence type="ECO:0000313" key="6">
    <source>
        <dbReference type="EMBL" id="GLQ88159.1"/>
    </source>
</evidence>
<feature type="domain" description="Response regulatory" evidence="5">
    <location>
        <begin position="10"/>
        <end position="129"/>
    </location>
</feature>
<evidence type="ECO:0000259" key="5">
    <source>
        <dbReference type="PROSITE" id="PS50110"/>
    </source>
</evidence>
<evidence type="ECO:0000256" key="3">
    <source>
        <dbReference type="PROSITE-ProRule" id="PRU00169"/>
    </source>
</evidence>
<dbReference type="Gene3D" id="1.10.10.10">
    <property type="entry name" value="Winged helix-like DNA-binding domain superfamily/Winged helix DNA-binding domain"/>
    <property type="match status" value="1"/>
</dbReference>
<evidence type="ECO:0000256" key="1">
    <source>
        <dbReference type="ARBA" id="ARBA00022553"/>
    </source>
</evidence>
<dbReference type="EMBL" id="BSOA01000014">
    <property type="protein sequence ID" value="GLQ88159.1"/>
    <property type="molecule type" value="Genomic_DNA"/>
</dbReference>
<keyword evidence="2 6" id="KW-0238">DNA-binding</keyword>
<dbReference type="GO" id="GO:0003677">
    <property type="term" value="F:DNA binding"/>
    <property type="evidence" value="ECO:0007669"/>
    <property type="project" value="UniProtKB-KW"/>
</dbReference>
<dbReference type="SMART" id="SM00421">
    <property type="entry name" value="HTH_LUXR"/>
    <property type="match status" value="1"/>
</dbReference>
<feature type="modified residue" description="4-aspartylphosphate" evidence="3">
    <location>
        <position position="61"/>
    </location>
</feature>
<name>A0ABQ5XCJ3_9GAMM</name>
<dbReference type="InterPro" id="IPR001789">
    <property type="entry name" value="Sig_transdc_resp-reg_receiver"/>
</dbReference>
<evidence type="ECO:0000256" key="2">
    <source>
        <dbReference type="ARBA" id="ARBA00023125"/>
    </source>
</evidence>
<dbReference type="SMART" id="SM00448">
    <property type="entry name" value="REC"/>
    <property type="match status" value="1"/>
</dbReference>
<dbReference type="InterPro" id="IPR000792">
    <property type="entry name" value="Tscrpt_reg_LuxR_C"/>
</dbReference>
<dbReference type="InterPro" id="IPR051015">
    <property type="entry name" value="EvgA-like"/>
</dbReference>
<dbReference type="InterPro" id="IPR011006">
    <property type="entry name" value="CheY-like_superfamily"/>
</dbReference>
<accession>A0ABQ5XCJ3</accession>
<dbReference type="CDD" id="cd06170">
    <property type="entry name" value="LuxR_C_like"/>
    <property type="match status" value="1"/>
</dbReference>
<reference evidence="7" key="1">
    <citation type="journal article" date="2019" name="Int. J. Syst. Evol. Microbiol.">
        <title>The Global Catalogue of Microorganisms (GCM) 10K type strain sequencing project: providing services to taxonomists for standard genome sequencing and annotation.</title>
        <authorList>
            <consortium name="The Broad Institute Genomics Platform"/>
            <consortium name="The Broad Institute Genome Sequencing Center for Infectious Disease"/>
            <person name="Wu L."/>
            <person name="Ma J."/>
        </authorList>
    </citation>
    <scope>NUCLEOTIDE SEQUENCE [LARGE SCALE GENOMIC DNA]</scope>
    <source>
        <strain evidence="7">NBRC 111981</strain>
    </source>
</reference>
<dbReference type="SUPFAM" id="SSF46894">
    <property type="entry name" value="C-terminal effector domain of the bipartite response regulators"/>
    <property type="match status" value="1"/>
</dbReference>
<sequence length="220" mass="24581">MSDAQRIVPTVVLADDHPIVRYAIRLMLESNRLAKVVGEASSPMELFQVLADTACDIVMTDLSMPDEQSRDGLYLIERILRTYPDKPIVVITALRNAGVLSTLLQKGVKGLIEKEGEISELGLALHSVRQGRQYVSPSLRTLLTSRELHGEQGATPRLTQAELEVLRLFAYEGLTSQQISERLNRSRKTISRHKRSAQTKLGLSTNQELLEYCRSVDLGK</sequence>
<dbReference type="InterPro" id="IPR058245">
    <property type="entry name" value="NreC/VraR/RcsB-like_REC"/>
</dbReference>